<keyword evidence="3" id="KW-1185">Reference proteome</keyword>
<dbReference type="EMBL" id="JAKJSC010000001">
    <property type="protein sequence ID" value="MDE5416965.1"/>
    <property type="molecule type" value="Genomic_DNA"/>
</dbReference>
<accession>A0ABT5VNG1</accession>
<reference evidence="2 3" key="1">
    <citation type="submission" date="2022-01" db="EMBL/GenBank/DDBJ databases">
        <title>Labilibaculum sp. nov, a marine bacterium isolated from Antarctica.</title>
        <authorList>
            <person name="Dai W."/>
        </authorList>
    </citation>
    <scope>NUCLEOTIDE SEQUENCE [LARGE SCALE GENOMIC DNA]</scope>
    <source>
        <strain evidence="2 3">DW002</strain>
    </source>
</reference>
<evidence type="ECO:0000313" key="2">
    <source>
        <dbReference type="EMBL" id="MDE5416965.1"/>
    </source>
</evidence>
<comment type="caution">
    <text evidence="2">The sequence shown here is derived from an EMBL/GenBank/DDBJ whole genome shotgun (WGS) entry which is preliminary data.</text>
</comment>
<evidence type="ECO:0000256" key="1">
    <source>
        <dbReference type="SAM" id="Phobius"/>
    </source>
</evidence>
<evidence type="ECO:0000313" key="3">
    <source>
        <dbReference type="Proteomes" id="UP001528920"/>
    </source>
</evidence>
<keyword evidence="1" id="KW-0812">Transmembrane</keyword>
<organism evidence="2 3">
    <name type="scientific">Paralabilibaculum antarcticum</name>
    <dbReference type="NCBI Taxonomy" id="2912572"/>
    <lineage>
        <taxon>Bacteria</taxon>
        <taxon>Pseudomonadati</taxon>
        <taxon>Bacteroidota</taxon>
        <taxon>Bacteroidia</taxon>
        <taxon>Marinilabiliales</taxon>
        <taxon>Marinifilaceae</taxon>
        <taxon>Paralabilibaculum</taxon>
    </lineage>
</organism>
<gene>
    <name evidence="2" type="ORF">L3049_03015</name>
</gene>
<sequence length="84" mass="9734">MNKKTITILLLFILLISICTVLVVNGIPELTEDWTAQSRAIFKQYVKVIGFLSVMGLVYLRLRKSKEENLEEEYIDNKIEEKGE</sequence>
<keyword evidence="1" id="KW-1133">Transmembrane helix</keyword>
<keyword evidence="1" id="KW-0472">Membrane</keyword>
<dbReference type="RefSeq" id="WP_275108303.1">
    <property type="nucleotide sequence ID" value="NZ_JAKJSC010000001.1"/>
</dbReference>
<protein>
    <submittedName>
        <fullName evidence="2">Uncharacterized protein</fullName>
    </submittedName>
</protein>
<dbReference type="Proteomes" id="UP001528920">
    <property type="component" value="Unassembled WGS sequence"/>
</dbReference>
<proteinExistence type="predicted"/>
<feature type="transmembrane region" description="Helical" evidence="1">
    <location>
        <begin position="42"/>
        <end position="60"/>
    </location>
</feature>
<name>A0ABT5VNG1_9BACT</name>